<proteinExistence type="predicted"/>
<evidence type="ECO:0000256" key="1">
    <source>
        <dbReference type="SAM" id="Phobius"/>
    </source>
</evidence>
<protein>
    <submittedName>
        <fullName evidence="2">Uncharacterized protein</fullName>
    </submittedName>
</protein>
<keyword evidence="1" id="KW-0812">Transmembrane</keyword>
<keyword evidence="1" id="KW-1133">Transmembrane helix</keyword>
<name>A0ABQ0D7B6_9EUKA</name>
<gene>
    <name evidence="2" type="ORF">ENUP19_0003G0032</name>
</gene>
<evidence type="ECO:0000313" key="2">
    <source>
        <dbReference type="EMBL" id="GAB1218745.1"/>
    </source>
</evidence>
<feature type="transmembrane region" description="Helical" evidence="1">
    <location>
        <begin position="177"/>
        <end position="198"/>
    </location>
</feature>
<keyword evidence="3" id="KW-1185">Reference proteome</keyword>
<reference evidence="2 3" key="1">
    <citation type="journal article" date="2019" name="PLoS Negl. Trop. Dis.">
        <title>Whole genome sequencing of Entamoeba nuttalli reveals mammalian host-related molecular signatures and a novel octapeptide-repeat surface protein.</title>
        <authorList>
            <person name="Tanaka M."/>
            <person name="Makiuchi T."/>
            <person name="Komiyama T."/>
            <person name="Shiina T."/>
            <person name="Osaki K."/>
            <person name="Tachibana H."/>
        </authorList>
    </citation>
    <scope>NUCLEOTIDE SEQUENCE [LARGE SCALE GENOMIC DNA]</scope>
    <source>
        <strain evidence="2 3">P19-061405</strain>
    </source>
</reference>
<organism evidence="2 3">
    <name type="scientific">Entamoeba nuttalli</name>
    <dbReference type="NCBI Taxonomy" id="412467"/>
    <lineage>
        <taxon>Eukaryota</taxon>
        <taxon>Amoebozoa</taxon>
        <taxon>Evosea</taxon>
        <taxon>Archamoebae</taxon>
        <taxon>Mastigamoebida</taxon>
        <taxon>Entamoebidae</taxon>
        <taxon>Entamoeba</taxon>
    </lineage>
</organism>
<keyword evidence="1" id="KW-0472">Membrane</keyword>
<accession>A0ABQ0D7B6</accession>
<comment type="caution">
    <text evidence="2">The sequence shown here is derived from an EMBL/GenBank/DDBJ whole genome shotgun (WGS) entry which is preliminary data.</text>
</comment>
<dbReference type="EMBL" id="BAAFRS010000003">
    <property type="protein sequence ID" value="GAB1218745.1"/>
    <property type="molecule type" value="Genomic_DNA"/>
</dbReference>
<dbReference type="Proteomes" id="UP001628156">
    <property type="component" value="Unassembled WGS sequence"/>
</dbReference>
<evidence type="ECO:0000313" key="3">
    <source>
        <dbReference type="Proteomes" id="UP001628156"/>
    </source>
</evidence>
<sequence length="218" mass="25931">MKIPSIKNIHVYLNLLLNGEPIDSILQLFDSTLKYNDMVETSHSQYCLCVVEKYYTCLTCSEGKVKYCSRLICQCGMYYKGETRSCKTHLKKEKQENNEDKEVKEEMEEFIKTFISKLMFRIINLKYQNIMKEISKLYCIDSIFNIIGNVIFKEGRCLLYPLFEKSNKLKESDYQFLTYYLILPLLYHPLSSPLLYLLNKHNNIFKLALYEYYSTNHI</sequence>